<dbReference type="Gene3D" id="2.10.110.10">
    <property type="entry name" value="Cysteine Rich Protein"/>
    <property type="match status" value="3"/>
</dbReference>
<evidence type="ECO:0000256" key="3">
    <source>
        <dbReference type="ARBA" id="ARBA00022723"/>
    </source>
</evidence>
<dbReference type="PANTHER" id="PTHR24214:SF9">
    <property type="entry name" value="LIM DOMAIN-BINDING PROTEIN 3"/>
    <property type="match status" value="1"/>
</dbReference>
<evidence type="ECO:0000256" key="6">
    <source>
        <dbReference type="PROSITE-ProRule" id="PRU00125"/>
    </source>
</evidence>
<dbReference type="SMART" id="SM00735">
    <property type="entry name" value="ZM"/>
    <property type="match status" value="1"/>
</dbReference>
<dbReference type="CTD" id="11155"/>
<dbReference type="CDD" id="cd09362">
    <property type="entry name" value="LIM2_Enigma_like"/>
    <property type="match status" value="1"/>
</dbReference>
<dbReference type="Gene3D" id="2.30.42.10">
    <property type="match status" value="1"/>
</dbReference>
<protein>
    <submittedName>
        <fullName evidence="10">LIM domain-binding protein 3 isoform X3</fullName>
    </submittedName>
</protein>
<organism evidence="10">
    <name type="scientific">Camelus bactrianus</name>
    <name type="common">Bactrian camel</name>
    <dbReference type="NCBI Taxonomy" id="9837"/>
    <lineage>
        <taxon>Eukaryota</taxon>
        <taxon>Metazoa</taxon>
        <taxon>Chordata</taxon>
        <taxon>Craniata</taxon>
        <taxon>Vertebrata</taxon>
        <taxon>Euteleostomi</taxon>
        <taxon>Mammalia</taxon>
        <taxon>Eutheria</taxon>
        <taxon>Laurasiatheria</taxon>
        <taxon>Artiodactyla</taxon>
        <taxon>Tylopoda</taxon>
        <taxon>Camelidae</taxon>
        <taxon>Camelus</taxon>
    </lineage>
</organism>
<evidence type="ECO:0000256" key="1">
    <source>
        <dbReference type="ARBA" id="ARBA00004216"/>
    </source>
</evidence>
<dbReference type="AlphaFoldDB" id="A0A9W3G3Q3"/>
<sequence length="726" mass="77978">MSYSVTLTGPGPWGFRLQGGKDFNMPLTISRITPGSKAAQSQLSQGDLVVAIDGVNTDTMTHLEAQNKIKSASYNLSLTLQKSKRPIPISTAPPPIQSPLPVIPHQKDPALDMNSSLAAPSPSPEARAGLGTPGTPGTPELRQTFSSSFSQTSVFSSHMEASDPGPPRGSPGNKTSLEGALDKLSLKTPLGSSQPRQYNNPIGLYSAETLREMAQMYQMSLRGKASGAGLLGGSLPIKDLTVDSASPVYQAVIKNQNKPEDEADEWARRSSNLQSRSFRILAQMTGTEYMQDPDEEALRRSRPQASPASAAHTYSEAPAAPAPKPRVVTTASIRPSVYQPVPASTYSPSLWATSPAPSYNPAPYSGGGSAESTSRPPWVTDDSFSQKFAPGKSTTSVSKQTLPRGAPAYNPPPPGPQVSPLARGTVQRAERFPASSRTPLCGHCNNVIRGPFLVAMGRSWHPEEFNCAYCKSSLADVCFVEEQNNVYCERCYEQFFAPVCAKCSTKIMGEVMHALRQTWHTTCFVCAACKKPFGNSLFHMEDGEPYCEKDYVNLFSTKCHGCDFPVEAGDKFIEALGHTWHDTCFICASGPMLMDPRSSWEGDFSVLMPTYTWELHLCFFSGQCPGCGPQFYSPLGILSALSEAGVLPSLGAFPADSGSWQIAHPRARLHTGGPANLATSIQFRKPKETASQPSPSLLCGVGKMSLELSCRPGLGWPALQLPGAVT</sequence>
<dbReference type="GO" id="GO:0061061">
    <property type="term" value="P:muscle structure development"/>
    <property type="evidence" value="ECO:0007669"/>
    <property type="project" value="TreeGrafter"/>
</dbReference>
<dbReference type="SMART" id="SM00228">
    <property type="entry name" value="PDZ"/>
    <property type="match status" value="1"/>
</dbReference>
<dbReference type="InterPro" id="IPR036034">
    <property type="entry name" value="PDZ_sf"/>
</dbReference>
<dbReference type="FunFam" id="2.10.110.10:FF:000020">
    <property type="entry name" value="PDZ and LIM domain protein 5"/>
    <property type="match status" value="1"/>
</dbReference>
<dbReference type="InterPro" id="IPR001478">
    <property type="entry name" value="PDZ"/>
</dbReference>
<dbReference type="Pfam" id="PF00412">
    <property type="entry name" value="LIM"/>
    <property type="match status" value="3"/>
</dbReference>
<dbReference type="CDD" id="cd06753">
    <property type="entry name" value="PDZ_PDLIM-like"/>
    <property type="match status" value="1"/>
</dbReference>
<evidence type="ECO:0000256" key="4">
    <source>
        <dbReference type="ARBA" id="ARBA00022833"/>
    </source>
</evidence>
<feature type="compositionally biased region" description="Pro residues" evidence="7">
    <location>
        <begin position="91"/>
        <end position="102"/>
    </location>
</feature>
<reference evidence="10" key="1">
    <citation type="submission" date="2025-08" db="UniProtKB">
        <authorList>
            <consortium name="RefSeq"/>
        </authorList>
    </citation>
    <scope>IDENTIFICATION</scope>
    <source>
        <tissue evidence="10">Blood</tissue>
    </source>
</reference>
<dbReference type="RefSeq" id="XP_045371762.1">
    <property type="nucleotide sequence ID" value="XM_045515806.1"/>
</dbReference>
<dbReference type="SUPFAM" id="SSF50156">
    <property type="entry name" value="PDZ domain-like"/>
    <property type="match status" value="1"/>
</dbReference>
<dbReference type="SUPFAM" id="SSF57716">
    <property type="entry name" value="Glucocorticoid receptor-like (DNA-binding domain)"/>
    <property type="match status" value="3"/>
</dbReference>
<feature type="domain" description="PDZ" evidence="9">
    <location>
        <begin position="1"/>
        <end position="84"/>
    </location>
</feature>
<evidence type="ECO:0000256" key="5">
    <source>
        <dbReference type="ARBA" id="ARBA00023038"/>
    </source>
</evidence>
<keyword evidence="5 6" id="KW-0440">LIM domain</keyword>
<dbReference type="PROSITE" id="PS50106">
    <property type="entry name" value="PDZ"/>
    <property type="match status" value="1"/>
</dbReference>
<evidence type="ECO:0000256" key="2">
    <source>
        <dbReference type="ARBA" id="ARBA00022490"/>
    </source>
</evidence>
<dbReference type="CDD" id="cd09454">
    <property type="entry name" value="LIM1_ZASP_Cypher"/>
    <property type="match status" value="1"/>
</dbReference>
<dbReference type="GO" id="GO:0030018">
    <property type="term" value="C:Z disc"/>
    <property type="evidence" value="ECO:0007669"/>
    <property type="project" value="UniProtKB-SubCell"/>
</dbReference>
<dbReference type="GO" id="GO:0051371">
    <property type="term" value="F:muscle alpha-actinin binding"/>
    <property type="evidence" value="ECO:0007669"/>
    <property type="project" value="TreeGrafter"/>
</dbReference>
<dbReference type="Pfam" id="PF15936">
    <property type="entry name" value="DUF4749"/>
    <property type="match status" value="1"/>
</dbReference>
<dbReference type="FunFam" id="2.30.42.10:FF:000019">
    <property type="entry name" value="LIM domain binding 3 isoform 1"/>
    <property type="match status" value="1"/>
</dbReference>
<dbReference type="GO" id="GO:0031941">
    <property type="term" value="C:filamentous actin"/>
    <property type="evidence" value="ECO:0007669"/>
    <property type="project" value="TreeGrafter"/>
</dbReference>
<proteinExistence type="predicted"/>
<name>A0A9W3G3Q3_CAMBA</name>
<dbReference type="GO" id="GO:0046872">
    <property type="term" value="F:metal ion binding"/>
    <property type="evidence" value="ECO:0007669"/>
    <property type="project" value="UniProtKB-KW"/>
</dbReference>
<evidence type="ECO:0000313" key="10">
    <source>
        <dbReference type="RefSeq" id="XP_045371762.1"/>
    </source>
</evidence>
<feature type="domain" description="LIM zinc-binding" evidence="8">
    <location>
        <begin position="498"/>
        <end position="557"/>
    </location>
</feature>
<comment type="subcellular location">
    <subcellularLocation>
        <location evidence="1">Cytoplasm</location>
        <location evidence="1">Myofibril</location>
        <location evidence="1">Sarcomere</location>
        <location evidence="1">Z line</location>
    </subcellularLocation>
</comment>
<dbReference type="PANTHER" id="PTHR24214">
    <property type="entry name" value="PDZ AND LIM DOMAIN PROTEIN ZASP"/>
    <property type="match status" value="1"/>
</dbReference>
<dbReference type="GO" id="GO:0030036">
    <property type="term" value="P:actin cytoskeleton organization"/>
    <property type="evidence" value="ECO:0007669"/>
    <property type="project" value="TreeGrafter"/>
</dbReference>
<dbReference type="InterPro" id="IPR031847">
    <property type="entry name" value="PDLI1-4/Zasp-like_mid"/>
</dbReference>
<keyword evidence="2" id="KW-0963">Cytoplasm</keyword>
<dbReference type="GO" id="GO:0007507">
    <property type="term" value="P:heart development"/>
    <property type="evidence" value="ECO:0007669"/>
    <property type="project" value="TreeGrafter"/>
</dbReference>
<dbReference type="GO" id="GO:0001725">
    <property type="term" value="C:stress fiber"/>
    <property type="evidence" value="ECO:0007669"/>
    <property type="project" value="TreeGrafter"/>
</dbReference>
<dbReference type="GO" id="GO:0003779">
    <property type="term" value="F:actin binding"/>
    <property type="evidence" value="ECO:0007669"/>
    <property type="project" value="TreeGrafter"/>
</dbReference>
<dbReference type="FunFam" id="2.10.110.10:FF:000014">
    <property type="entry name" value="PDZ and LIM domain protein 5"/>
    <property type="match status" value="1"/>
</dbReference>
<feature type="region of interest" description="Disordered" evidence="7">
    <location>
        <begin position="85"/>
        <end position="177"/>
    </location>
</feature>
<dbReference type="InterPro" id="IPR006643">
    <property type="entry name" value="Zasp-like_motif"/>
</dbReference>
<feature type="region of interest" description="Disordered" evidence="7">
    <location>
        <begin position="362"/>
        <end position="421"/>
    </location>
</feature>
<dbReference type="SMART" id="SM00132">
    <property type="entry name" value="LIM"/>
    <property type="match status" value="3"/>
</dbReference>
<dbReference type="GO" id="GO:0005912">
    <property type="term" value="C:adherens junction"/>
    <property type="evidence" value="ECO:0007669"/>
    <property type="project" value="TreeGrafter"/>
</dbReference>
<dbReference type="PROSITE" id="PS00478">
    <property type="entry name" value="LIM_DOMAIN_1"/>
    <property type="match status" value="1"/>
</dbReference>
<keyword evidence="3 6" id="KW-0479">Metal-binding</keyword>
<evidence type="ECO:0000259" key="8">
    <source>
        <dbReference type="PROSITE" id="PS50023"/>
    </source>
</evidence>
<feature type="compositionally biased region" description="Polar residues" evidence="7">
    <location>
        <begin position="382"/>
        <end position="401"/>
    </location>
</feature>
<accession>A0A9W3G3Q3</accession>
<feature type="compositionally biased region" description="Low complexity" evidence="7">
    <location>
        <begin position="115"/>
        <end position="157"/>
    </location>
</feature>
<dbReference type="PROSITE" id="PS50023">
    <property type="entry name" value="LIM_DOMAIN_2"/>
    <property type="match status" value="2"/>
</dbReference>
<evidence type="ECO:0000259" key="9">
    <source>
        <dbReference type="PROSITE" id="PS50106"/>
    </source>
</evidence>
<keyword evidence="4 6" id="KW-0862">Zinc</keyword>
<evidence type="ECO:0000256" key="7">
    <source>
        <dbReference type="SAM" id="MobiDB-lite"/>
    </source>
</evidence>
<gene>
    <name evidence="10" type="primary">LDB3</name>
</gene>
<feature type="region of interest" description="Disordered" evidence="7">
    <location>
        <begin position="286"/>
        <end position="326"/>
    </location>
</feature>
<dbReference type="InterPro" id="IPR050604">
    <property type="entry name" value="PDZ-LIM_domain"/>
</dbReference>
<dbReference type="Pfam" id="PF00595">
    <property type="entry name" value="PDZ"/>
    <property type="match status" value="1"/>
</dbReference>
<feature type="domain" description="LIM zinc-binding" evidence="8">
    <location>
        <begin position="439"/>
        <end position="497"/>
    </location>
</feature>
<dbReference type="InterPro" id="IPR001781">
    <property type="entry name" value="Znf_LIM"/>
</dbReference>